<feature type="coiled-coil region" evidence="4">
    <location>
        <begin position="210"/>
        <end position="237"/>
    </location>
</feature>
<dbReference type="GO" id="GO:0006606">
    <property type="term" value="P:protein import into nucleus"/>
    <property type="evidence" value="ECO:0007669"/>
    <property type="project" value="InterPro"/>
</dbReference>
<feature type="domain" description="Nucleoprotein TPR/MLP1-2" evidence="6">
    <location>
        <begin position="1109"/>
        <end position="1236"/>
    </location>
</feature>
<dbReference type="InterPro" id="IPR057974">
    <property type="entry name" value="NUA/TPR/MLP1-2-like_dom"/>
</dbReference>
<dbReference type="InParanoid" id="A0A066WBQ7"/>
<dbReference type="HOGENOM" id="CLU_231213_0_0_1"/>
<evidence type="ECO:0000256" key="4">
    <source>
        <dbReference type="SAM" id="Coils"/>
    </source>
</evidence>
<evidence type="ECO:0000313" key="9">
    <source>
        <dbReference type="EMBL" id="KDN51342.1"/>
    </source>
</evidence>
<feature type="compositionally biased region" description="Basic and acidic residues" evidence="5">
    <location>
        <begin position="101"/>
        <end position="112"/>
    </location>
</feature>
<feature type="coiled-coil region" evidence="4">
    <location>
        <begin position="815"/>
        <end position="856"/>
    </location>
</feature>
<evidence type="ECO:0000259" key="6">
    <source>
        <dbReference type="Pfam" id="PF07926"/>
    </source>
</evidence>
<feature type="domain" description="Nucleoprotein TPR/MPL1" evidence="7">
    <location>
        <begin position="215"/>
        <end position="284"/>
    </location>
</feature>
<feature type="coiled-coil region" evidence="4">
    <location>
        <begin position="1742"/>
        <end position="1789"/>
    </location>
</feature>
<gene>
    <name evidence="9" type="ORF">K437DRAFT_254932</name>
</gene>
<feature type="coiled-coil region" evidence="4">
    <location>
        <begin position="270"/>
        <end position="318"/>
    </location>
</feature>
<keyword evidence="2 4" id="KW-0175">Coiled coil</keyword>
<dbReference type="FunCoup" id="A0A066WBQ7">
    <property type="interactions" value="159"/>
</dbReference>
<dbReference type="InterPro" id="IPR012929">
    <property type="entry name" value="Nucleoprot-TPR/MLP1-2_dom"/>
</dbReference>
<protein>
    <submittedName>
        <fullName evidence="9">Uncharacterized protein</fullName>
    </submittedName>
</protein>
<feature type="region of interest" description="Disordered" evidence="5">
    <location>
        <begin position="1243"/>
        <end position="1262"/>
    </location>
</feature>
<feature type="coiled-coil region" evidence="4">
    <location>
        <begin position="1338"/>
        <end position="1548"/>
    </location>
</feature>
<dbReference type="OrthoDB" id="343070at2759"/>
<dbReference type="Pfam" id="PF25481">
    <property type="entry name" value="Nucleoprot-TPR"/>
    <property type="match status" value="1"/>
</dbReference>
<feature type="coiled-coil region" evidence="4">
    <location>
        <begin position="355"/>
        <end position="396"/>
    </location>
</feature>
<feature type="coiled-coil region" evidence="4">
    <location>
        <begin position="720"/>
        <end position="758"/>
    </location>
</feature>
<dbReference type="GO" id="GO:0005643">
    <property type="term" value="C:nuclear pore"/>
    <property type="evidence" value="ECO:0007669"/>
    <property type="project" value="TreeGrafter"/>
</dbReference>
<feature type="region of interest" description="Disordered" evidence="5">
    <location>
        <begin position="410"/>
        <end position="430"/>
    </location>
</feature>
<feature type="region of interest" description="Disordered" evidence="5">
    <location>
        <begin position="1574"/>
        <end position="1604"/>
    </location>
</feature>
<feature type="compositionally biased region" description="Polar residues" evidence="5">
    <location>
        <begin position="1580"/>
        <end position="1592"/>
    </location>
</feature>
<keyword evidence="3" id="KW-0539">Nucleus</keyword>
<dbReference type="PANTHER" id="PTHR18898">
    <property type="entry name" value="NUCLEOPROTEIN TPR-RELATED"/>
    <property type="match status" value="1"/>
</dbReference>
<dbReference type="PANTHER" id="PTHR18898:SF2">
    <property type="entry name" value="NUCLEOPROTEIN TPR"/>
    <property type="match status" value="1"/>
</dbReference>
<comment type="caution">
    <text evidence="9">The sequence shown here is derived from an EMBL/GenBank/DDBJ whole genome shotgun (WGS) entry which is preliminary data.</text>
</comment>
<feature type="compositionally biased region" description="Gly residues" evidence="5">
    <location>
        <begin position="1856"/>
        <end position="1866"/>
    </location>
</feature>
<feature type="coiled-coil region" evidence="4">
    <location>
        <begin position="502"/>
        <end position="550"/>
    </location>
</feature>
<dbReference type="Proteomes" id="UP000027361">
    <property type="component" value="Unassembled WGS sequence"/>
</dbReference>
<feature type="domain" description="NUA/TPR/MLP1-2-like" evidence="8">
    <location>
        <begin position="538"/>
        <end position="644"/>
    </location>
</feature>
<evidence type="ECO:0000259" key="8">
    <source>
        <dbReference type="Pfam" id="PF25785"/>
    </source>
</evidence>
<dbReference type="GeneID" id="25264018"/>
<keyword evidence="10" id="KW-1185">Reference proteome</keyword>
<dbReference type="RefSeq" id="XP_013244678.1">
    <property type="nucleotide sequence ID" value="XM_013389224.1"/>
</dbReference>
<evidence type="ECO:0000259" key="7">
    <source>
        <dbReference type="Pfam" id="PF25481"/>
    </source>
</evidence>
<evidence type="ECO:0000256" key="2">
    <source>
        <dbReference type="ARBA" id="ARBA00023054"/>
    </source>
</evidence>
<evidence type="ECO:0000256" key="1">
    <source>
        <dbReference type="ARBA" id="ARBA00004123"/>
    </source>
</evidence>
<reference evidence="9 10" key="1">
    <citation type="submission" date="2014-05" db="EMBL/GenBank/DDBJ databases">
        <title>Draft genome sequence of a rare smut relative, Tilletiaria anomala UBC 951.</title>
        <authorList>
            <consortium name="DOE Joint Genome Institute"/>
            <person name="Toome M."/>
            <person name="Kuo A."/>
            <person name="Henrissat B."/>
            <person name="Lipzen A."/>
            <person name="Tritt A."/>
            <person name="Yoshinaga Y."/>
            <person name="Zane M."/>
            <person name="Barry K."/>
            <person name="Grigoriev I.V."/>
            <person name="Spatafora J.W."/>
            <person name="Aimea M.C."/>
        </authorList>
    </citation>
    <scope>NUCLEOTIDE SEQUENCE [LARGE SCALE GENOMIC DNA]</scope>
    <source>
        <strain evidence="9 10">UBC 951</strain>
    </source>
</reference>
<dbReference type="Pfam" id="PF25785">
    <property type="entry name" value="TPR"/>
    <property type="match status" value="1"/>
</dbReference>
<feature type="region of interest" description="Disordered" evidence="5">
    <location>
        <begin position="101"/>
        <end position="123"/>
    </location>
</feature>
<sequence>MAAAEVSAPMPGADGIQRLPLALPITLDVTALQASLASIGNIEGSVSSQRINAPDAGLIVAIYTFLATKLSSLQGAAEALEATRVEASRREIEVETALNDAERARTEAEQRAEVATTDALSAKAEQEKLRSELQGARLELDAARSTSESGGEAQTQLQQRIATAQQEKRDLLALLDREKADSASRSEEVQLLSERQTELRGEVTRLSSELAEAKSSENNLRYKVQSLEQELALVRRDSEWAHAELKTITESAASYRSNKSAELIALQSAFDTAQQNLSSANTKLVNAEAAYSAATLRLNENASRIQELTTRLAAQEESFAAEIATQSKLHDLLTKRAKDAQKREHELDTHWQDAVKEFAEREDKLREEIELERNANAGLQKEKEDLKLALDRLAEGVGIVDSSGGALGGAENGELDSFDQNSRASTPGAKRFSGVGLNTSLLMSPTAALASKLQRGGKSFTQVYADFTRTQEELRRERLETQRLGQVLETVFEELRVRQPVLQAQREETEHLREDLQEMSERVANLCEERDVSENERKHLSLEAQRLRMENDLGNRQLADLGRQVRSLTREIIIRDDPSAASRLEDDGSAIPEPIASDAEVNETQAVITTQLVTFSSLTDLLAQNQRLLRVTRELAGRVEQEEQKLRAALENNENEAVSEAAEVIENLNEEIKAERSKSEALKRERDMFRAMINSRTANGANSAAVNGGQTDATSSSVMAQSLANQYSTLQAHFEAYKAEVRQDTEMLKEDVADARQQASQAAVQAAREKASREATDERYRTLQQTFDLQKSELAELNKIMGTLRENLARRDMAAHKTEEELLNVKASLERLRIEAANLRAEKDLLKSTESRLLEESHAVVAERTNLSELLRNISNTHNDMERSASEHRRRMEAQIAHLEEESRSARDKAGKKEEEARMVTLRKEVETRDLQSRLDKATAEASSAKEQLAAVNTSLSHLRAKAADLQKQLTAREEKLDVFERHSAAASTGASSRNVAGSSGNREQELEITLAELRSELRNANVEVEQAKAHVEQYKAIAQANEDSLAQLQSTYDQFKAETDAGVAQKDAEITVLRTRIEAISNELTAAQDEGSIARQNLEAQRTEFAAEKRTLEDAIAQLSNLEERVGSEQQVLRSDVQRQAELARAAHAKYEAELMLHAEDVKALTQVKATLASAEAQVRELQKDVETVQINLTASQVSWEEQKSTLEKERLDLNKRIEDLTSQNNVLHNSLESLTSQASAIQSRAETSTDGDTSFSSSPMEELREVIKYLRREKEIAELQMNLNKQEAARLRQSLDHANQTLGELHMQLSEERSKNASTVESSAQHAELLDKVNQLSILRESNATLREETERANRRARELETALSTTTAQIEPLNERLRTTQVELESLQAQLKLVQEDNKRWQARAQSILQQYNQVDPEEIKRLEQRATAAEAVAEEEKKKVVELEAAKAQGEERFTKLRTQTIERLKERNDQAAKYQAEIERLKEQVSNASKDSEALKEREASLSTVQADVKRLQEENTKLQEKSNKLQQEISTLQAAAASIAQQQMEGGASANAVADAVAEAEKKWEEEKRALSEAATSAKTMEQQHLSKARTAVQEKNTAMVERDAAQAALKAAQAEQATANATAIEEAVTKRLTQLGGTEGGDPATAATVASLQTRIAELEEEVKKAKEVAELEQPKIKAANAAKIEQLKKEHDEKLRAREANLATKFSVQQAQAVEEAVQKATAAAAESASAPSIEKVEAEVQARLQKVEQQREEERQAALKAAVEAKAAELAKEHEEALKARFEAGKEEAGLRHKLVLSKKDKQIATLQAQLAEGKGSALTGDGAGSVPASPTTGAAPAVVKPATRGGAVGRGRGRGGAVSAAAGVGKRKAEDTPAAGSPGDTGAAKKPRGGGSIAVQRPTLKRPGAAKDLTQ</sequence>
<dbReference type="STRING" id="1037660.A0A066WBQ7"/>
<dbReference type="EMBL" id="JMSN01000017">
    <property type="protein sequence ID" value="KDN51342.1"/>
    <property type="molecule type" value="Genomic_DNA"/>
</dbReference>
<comment type="subcellular location">
    <subcellularLocation>
        <location evidence="1">Nucleus</location>
    </subcellularLocation>
</comment>
<dbReference type="GO" id="GO:0017056">
    <property type="term" value="F:structural constituent of nuclear pore"/>
    <property type="evidence" value="ECO:0007669"/>
    <property type="project" value="TreeGrafter"/>
</dbReference>
<feature type="coiled-coil region" evidence="4">
    <location>
        <begin position="632"/>
        <end position="685"/>
    </location>
</feature>
<feature type="coiled-coil region" evidence="4">
    <location>
        <begin position="1656"/>
        <end position="1709"/>
    </location>
</feature>
<organism evidence="9 10">
    <name type="scientific">Tilletiaria anomala (strain ATCC 24038 / CBS 436.72 / UBC 951)</name>
    <dbReference type="NCBI Taxonomy" id="1037660"/>
    <lineage>
        <taxon>Eukaryota</taxon>
        <taxon>Fungi</taxon>
        <taxon>Dikarya</taxon>
        <taxon>Basidiomycota</taxon>
        <taxon>Ustilaginomycotina</taxon>
        <taxon>Exobasidiomycetes</taxon>
        <taxon>Georgefischeriales</taxon>
        <taxon>Tilletiariaceae</taxon>
        <taxon>Tilletiaria</taxon>
    </lineage>
</organism>
<dbReference type="OMA" id="HAQQNYE"/>
<evidence type="ECO:0000313" key="10">
    <source>
        <dbReference type="Proteomes" id="UP000027361"/>
    </source>
</evidence>
<name>A0A066WBQ7_TILAU</name>
<dbReference type="Pfam" id="PF07926">
    <property type="entry name" value="TPR_MLP1_2"/>
    <property type="match status" value="1"/>
</dbReference>
<feature type="compositionally biased region" description="Low complexity" evidence="5">
    <location>
        <begin position="1250"/>
        <end position="1260"/>
    </location>
</feature>
<proteinExistence type="predicted"/>
<evidence type="ECO:0000256" key="3">
    <source>
        <dbReference type="ARBA" id="ARBA00023242"/>
    </source>
</evidence>
<dbReference type="InterPro" id="IPR057577">
    <property type="entry name" value="Nucleoprot-TPR/MLP1_dom"/>
</dbReference>
<evidence type="ECO:0000256" key="5">
    <source>
        <dbReference type="SAM" id="MobiDB-lite"/>
    </source>
</evidence>
<accession>A0A066WBQ7</accession>
<feature type="region of interest" description="Disordered" evidence="5">
    <location>
        <begin position="1823"/>
        <end position="1921"/>
    </location>
</feature>
<dbReference type="GO" id="GO:0006406">
    <property type="term" value="P:mRNA export from nucleus"/>
    <property type="evidence" value="ECO:0007669"/>
    <property type="project" value="TreeGrafter"/>
</dbReference>